<feature type="transmembrane region" description="Helical" evidence="2">
    <location>
        <begin position="203"/>
        <end position="229"/>
    </location>
</feature>
<name>A0A5M6CZ54_9BACT</name>
<dbReference type="GO" id="GO:0005886">
    <property type="term" value="C:plasma membrane"/>
    <property type="evidence" value="ECO:0007669"/>
    <property type="project" value="UniProtKB-SubCell"/>
</dbReference>
<keyword evidence="2" id="KW-0812">Transmembrane</keyword>
<dbReference type="SUPFAM" id="SSF50998">
    <property type="entry name" value="Quinoprotein alcohol dehydrogenase-like"/>
    <property type="match status" value="1"/>
</dbReference>
<evidence type="ECO:0000256" key="1">
    <source>
        <dbReference type="SAM" id="MobiDB-lite"/>
    </source>
</evidence>
<feature type="transmembrane region" description="Helical" evidence="2">
    <location>
        <begin position="317"/>
        <end position="341"/>
    </location>
</feature>
<dbReference type="GO" id="GO:0140359">
    <property type="term" value="F:ABC-type transporter activity"/>
    <property type="evidence" value="ECO:0007669"/>
    <property type="project" value="InterPro"/>
</dbReference>
<comment type="caution">
    <text evidence="3">The sequence shown here is derived from an EMBL/GenBank/DDBJ whole genome shotgun (WGS) entry which is preliminary data.</text>
</comment>
<feature type="transmembrane region" description="Helical" evidence="2">
    <location>
        <begin position="810"/>
        <end position="832"/>
    </location>
</feature>
<dbReference type="RefSeq" id="WP_150078560.1">
    <property type="nucleotide sequence ID" value="NZ_VWOX01000013.1"/>
</dbReference>
<evidence type="ECO:0000313" key="4">
    <source>
        <dbReference type="Proteomes" id="UP000324479"/>
    </source>
</evidence>
<feature type="transmembrane region" description="Helical" evidence="2">
    <location>
        <begin position="288"/>
        <end position="310"/>
    </location>
</feature>
<evidence type="ECO:0000313" key="3">
    <source>
        <dbReference type="EMBL" id="KAA5540517.1"/>
    </source>
</evidence>
<dbReference type="InterPro" id="IPR011047">
    <property type="entry name" value="Quinoprotein_ADH-like_sf"/>
</dbReference>
<keyword evidence="2" id="KW-0472">Membrane</keyword>
<evidence type="ECO:0000256" key="2">
    <source>
        <dbReference type="SAM" id="Phobius"/>
    </source>
</evidence>
<keyword evidence="4" id="KW-1185">Reference proteome</keyword>
<feature type="transmembrane region" description="Helical" evidence="2">
    <location>
        <begin position="20"/>
        <end position="40"/>
    </location>
</feature>
<keyword evidence="2" id="KW-1133">Transmembrane helix</keyword>
<protein>
    <submittedName>
        <fullName evidence="3">ABC transporter permease</fullName>
    </submittedName>
</protein>
<feature type="region of interest" description="Disordered" evidence="1">
    <location>
        <begin position="478"/>
        <end position="527"/>
    </location>
</feature>
<sequence>MRPYLAVIADSFHSALASRILWIAFLAIWLFLAALAPIGYHEDYTTTFRWFDLDNGTQLKAMLARGLVDPKEADTALGRIARTFPAEIKRQLRQVAEGDDVRIDKSALADSLNEAMDDESWYDPDAWRSTVRLRELRELDELPEDQISTSQRRRRARLRIEAALPGVFAAQAARSITLSYAGFDFPAVFSIGKDQFVALVNQIVVPVLMNWLLGFALIFLGILVTASIVPEMLQPGSLHLLLSKPISRTLLLLSKFLGGCAFVFLCVCQLVIGLWLIAGFRLDIWNARILWCIPVAVFLFAVFFSVSMFAGLRWRSAILSIGITCMFGAFVMVIGFIGGYFDTLVRGPDRVSQLAFSDDQVVISTQGGGLKRYDPATNRWRELLETEGHRRDLIVPPIQIADGAIASARIRNGRFNLYGSGSLDLLVLDVANDWEPKPSLRLPIGTRRLFKIDDRLVALNNTGLMATPIKAARDAIDFASDSEDSDSEDSDSEDKESQDSDSSVDASTDADRASAGEEQPAGDAASSSIGVTAWISDLLRMQGGPTEDFQPILPKQVTLTEPVRVTTVPGRSSLVIYTRGRLAHISFGQAAAGDGDLDSATVVRSSFADGGRVVADVMLPGDDSRQAVLAASDQVVLVAREDQPVRWIELSGLETVAEAEPPESQQVLSMTALGSTGQFAMLTIDGRCHVGWCDGDTLKYQTLPWSDVAAIDFQEQTGQLVIAHHIDQVDFVTVDSGNSGGTVATKVVRTIRPTLTSWRSVDRYLITPLRMLTPQTGELSDTVSALVSGKSSFVLGQADADQQEVIRLKIARPVLSCSVFLVVMLTLSCMYFSSRDF</sequence>
<organism evidence="3 4">
    <name type="scientific">Roseiconus nitratireducens</name>
    <dbReference type="NCBI Taxonomy" id="2605748"/>
    <lineage>
        <taxon>Bacteria</taxon>
        <taxon>Pseudomonadati</taxon>
        <taxon>Planctomycetota</taxon>
        <taxon>Planctomycetia</taxon>
        <taxon>Pirellulales</taxon>
        <taxon>Pirellulaceae</taxon>
        <taxon>Roseiconus</taxon>
    </lineage>
</organism>
<gene>
    <name evidence="3" type="ORF">FYK55_21175</name>
</gene>
<dbReference type="Pfam" id="PF12679">
    <property type="entry name" value="ABC2_membrane_2"/>
    <property type="match status" value="1"/>
</dbReference>
<feature type="transmembrane region" description="Helical" evidence="2">
    <location>
        <begin position="162"/>
        <end position="183"/>
    </location>
</feature>
<feature type="transmembrane region" description="Helical" evidence="2">
    <location>
        <begin position="250"/>
        <end position="276"/>
    </location>
</feature>
<proteinExistence type="predicted"/>
<accession>A0A5M6CZ54</accession>
<dbReference type="EMBL" id="VWOX01000013">
    <property type="protein sequence ID" value="KAA5540517.1"/>
    <property type="molecule type" value="Genomic_DNA"/>
</dbReference>
<dbReference type="Proteomes" id="UP000324479">
    <property type="component" value="Unassembled WGS sequence"/>
</dbReference>
<feature type="compositionally biased region" description="Acidic residues" evidence="1">
    <location>
        <begin position="480"/>
        <end position="496"/>
    </location>
</feature>
<dbReference type="AlphaFoldDB" id="A0A5M6CZ54"/>
<reference evidence="3 4" key="1">
    <citation type="submission" date="2019-08" db="EMBL/GenBank/DDBJ databases">
        <authorList>
            <person name="Dhanesh K."/>
            <person name="Kumar G."/>
            <person name="Sasikala C."/>
            <person name="Venkata Ramana C."/>
        </authorList>
    </citation>
    <scope>NUCLEOTIDE SEQUENCE [LARGE SCALE GENOMIC DNA]</scope>
    <source>
        <strain evidence="3 4">JC645</strain>
    </source>
</reference>